<dbReference type="GO" id="GO:0000139">
    <property type="term" value="C:Golgi membrane"/>
    <property type="evidence" value="ECO:0007669"/>
    <property type="project" value="UniProtKB-SubCell"/>
</dbReference>
<dbReference type="Pfam" id="PF13839">
    <property type="entry name" value="PC-Esterase"/>
    <property type="match status" value="1"/>
</dbReference>
<accession>A0A0K9P2L0</accession>
<evidence type="ECO:0000256" key="4">
    <source>
        <dbReference type="ARBA" id="ARBA00022968"/>
    </source>
</evidence>
<evidence type="ECO:0000256" key="1">
    <source>
        <dbReference type="ARBA" id="ARBA00004323"/>
    </source>
</evidence>
<evidence type="ECO:0000313" key="11">
    <source>
        <dbReference type="EMBL" id="KMZ62487.1"/>
    </source>
</evidence>
<dbReference type="GO" id="GO:0016413">
    <property type="term" value="F:O-acetyltransferase activity"/>
    <property type="evidence" value="ECO:0000318"/>
    <property type="project" value="GO_Central"/>
</dbReference>
<comment type="subcellular location">
    <subcellularLocation>
        <location evidence="1">Golgi apparatus membrane</location>
        <topology evidence="1">Single-pass type II membrane protein</topology>
    </subcellularLocation>
</comment>
<protein>
    <submittedName>
        <fullName evidence="11">Trichome birefringence-like 13</fullName>
    </submittedName>
</protein>
<dbReference type="GO" id="GO:1990538">
    <property type="term" value="F:xylan O-acetyltransferase activity"/>
    <property type="evidence" value="ECO:0007669"/>
    <property type="project" value="UniProtKB-ARBA"/>
</dbReference>
<comment type="similarity">
    <text evidence="2">Belongs to the PC-esterase family. TBL subfamily.</text>
</comment>
<comment type="caution">
    <text evidence="11">The sequence shown here is derived from an EMBL/GenBank/DDBJ whole genome shotgun (WGS) entry which is preliminary data.</text>
</comment>
<evidence type="ECO:0000256" key="3">
    <source>
        <dbReference type="ARBA" id="ARBA00022692"/>
    </source>
</evidence>
<dbReference type="InterPro" id="IPR026057">
    <property type="entry name" value="TBL_C"/>
</dbReference>
<evidence type="ECO:0000256" key="7">
    <source>
        <dbReference type="ARBA" id="ARBA00023136"/>
    </source>
</evidence>
<dbReference type="OrthoDB" id="1713585at2759"/>
<feature type="domain" description="Trichome birefringence-like N-terminal" evidence="10">
    <location>
        <begin position="55"/>
        <end position="108"/>
    </location>
</feature>
<dbReference type="Proteomes" id="UP000036987">
    <property type="component" value="Unassembled WGS sequence"/>
</dbReference>
<reference evidence="12" key="1">
    <citation type="journal article" date="2016" name="Nature">
        <title>The genome of the seagrass Zostera marina reveals angiosperm adaptation to the sea.</title>
        <authorList>
            <person name="Olsen J.L."/>
            <person name="Rouze P."/>
            <person name="Verhelst B."/>
            <person name="Lin Y.-C."/>
            <person name="Bayer T."/>
            <person name="Collen J."/>
            <person name="Dattolo E."/>
            <person name="De Paoli E."/>
            <person name="Dittami S."/>
            <person name="Maumus F."/>
            <person name="Michel G."/>
            <person name="Kersting A."/>
            <person name="Lauritano C."/>
            <person name="Lohaus R."/>
            <person name="Toepel M."/>
            <person name="Tonon T."/>
            <person name="Vanneste K."/>
            <person name="Amirebrahimi M."/>
            <person name="Brakel J."/>
            <person name="Bostroem C."/>
            <person name="Chovatia M."/>
            <person name="Grimwood J."/>
            <person name="Jenkins J.W."/>
            <person name="Jueterbock A."/>
            <person name="Mraz A."/>
            <person name="Stam W.T."/>
            <person name="Tice H."/>
            <person name="Bornberg-Bauer E."/>
            <person name="Green P.J."/>
            <person name="Pearson G.A."/>
            <person name="Procaccini G."/>
            <person name="Duarte C.M."/>
            <person name="Schmutz J."/>
            <person name="Reusch T.B.H."/>
            <person name="Van de Peer Y."/>
        </authorList>
    </citation>
    <scope>NUCLEOTIDE SEQUENCE [LARGE SCALE GENOMIC DNA]</scope>
    <source>
        <strain evidence="12">cv. Finnish</strain>
    </source>
</reference>
<dbReference type="AlphaFoldDB" id="A0A0K9P2L0"/>
<dbReference type="GO" id="GO:0005794">
    <property type="term" value="C:Golgi apparatus"/>
    <property type="evidence" value="ECO:0000318"/>
    <property type="project" value="GO_Central"/>
</dbReference>
<dbReference type="PANTHER" id="PTHR32285:SF23">
    <property type="entry name" value="PROTEIN TRICHOME BIREFRINGENCE-LIKE 12"/>
    <property type="match status" value="1"/>
</dbReference>
<dbReference type="InterPro" id="IPR029962">
    <property type="entry name" value="TBL"/>
</dbReference>
<keyword evidence="4" id="KW-0735">Signal-anchor</keyword>
<organism evidence="11 12">
    <name type="scientific">Zostera marina</name>
    <name type="common">Eelgrass</name>
    <dbReference type="NCBI Taxonomy" id="29655"/>
    <lineage>
        <taxon>Eukaryota</taxon>
        <taxon>Viridiplantae</taxon>
        <taxon>Streptophyta</taxon>
        <taxon>Embryophyta</taxon>
        <taxon>Tracheophyta</taxon>
        <taxon>Spermatophyta</taxon>
        <taxon>Magnoliopsida</taxon>
        <taxon>Liliopsida</taxon>
        <taxon>Zosteraceae</taxon>
        <taxon>Zostera</taxon>
    </lineage>
</organism>
<keyword evidence="7 8" id="KW-0472">Membrane</keyword>
<evidence type="ECO:0000259" key="9">
    <source>
        <dbReference type="Pfam" id="PF13839"/>
    </source>
</evidence>
<sequence length="419" mass="48056">MSPWKKKPAPTPVCCIRPILPCIAATLMCISVFFLFLQHSPHLPHHPVPVTIQASCDVSRGKWVRSEQPPRFRYNYTCPFHRNSWNCVKNRRKGIEEINSWTWVPEGCGSVGREEGILGFDPAMFLRRMKGKNIGFIGDSLNENFVVAFLCSLREGDGGAKKTKRRNSWRGGYFPKFNVTVGYHRSVLLAKYQWQPANESKHSGDTDLKGIYRVDIDVPSDDWINATTFYDVLVFNTGHWWGFDKFPKETPLVFFRDGKAIIPALGLLNGFQLVLSSMVQYIEREVPRKTMKFWRTQSPRHFHGGDWNQNGSCLFKKPLKEDQLDAWFEPANNGINKEARVLNKLIWNALQGTDIKLLDLTHLSEFRADAHPALWLGREDALSIWGQDCLHWCLPGLPDTWVDILAAQIIQQLDKGFEV</sequence>
<dbReference type="InterPro" id="IPR025846">
    <property type="entry name" value="TBL_N"/>
</dbReference>
<proteinExistence type="inferred from homology"/>
<evidence type="ECO:0000256" key="2">
    <source>
        <dbReference type="ARBA" id="ARBA00007727"/>
    </source>
</evidence>
<feature type="domain" description="Trichome birefringence-like C-terminal" evidence="9">
    <location>
        <begin position="120"/>
        <end position="407"/>
    </location>
</feature>
<evidence type="ECO:0000313" key="12">
    <source>
        <dbReference type="Proteomes" id="UP000036987"/>
    </source>
</evidence>
<name>A0A0K9P2L0_ZOSMR</name>
<gene>
    <name evidence="11" type="ORF">ZOSMA_45G00260</name>
</gene>
<evidence type="ECO:0000256" key="5">
    <source>
        <dbReference type="ARBA" id="ARBA00022989"/>
    </source>
</evidence>
<dbReference type="Pfam" id="PF14416">
    <property type="entry name" value="PMR5N"/>
    <property type="match status" value="1"/>
</dbReference>
<keyword evidence="5 8" id="KW-1133">Transmembrane helix</keyword>
<dbReference type="STRING" id="29655.A0A0K9P2L0"/>
<dbReference type="PANTHER" id="PTHR32285">
    <property type="entry name" value="PROTEIN TRICHOME BIREFRINGENCE-LIKE 9-RELATED"/>
    <property type="match status" value="1"/>
</dbReference>
<evidence type="ECO:0000256" key="8">
    <source>
        <dbReference type="SAM" id="Phobius"/>
    </source>
</evidence>
<keyword evidence="12" id="KW-1185">Reference proteome</keyword>
<feature type="transmembrane region" description="Helical" evidence="8">
    <location>
        <begin position="20"/>
        <end position="37"/>
    </location>
</feature>
<keyword evidence="3 8" id="KW-0812">Transmembrane</keyword>
<dbReference type="OMA" id="HRNSWNC"/>
<evidence type="ECO:0000259" key="10">
    <source>
        <dbReference type="Pfam" id="PF14416"/>
    </source>
</evidence>
<evidence type="ECO:0000256" key="6">
    <source>
        <dbReference type="ARBA" id="ARBA00023034"/>
    </source>
</evidence>
<keyword evidence="6" id="KW-0333">Golgi apparatus</keyword>
<dbReference type="EMBL" id="LFYR01001351">
    <property type="protein sequence ID" value="KMZ62487.1"/>
    <property type="molecule type" value="Genomic_DNA"/>
</dbReference>